<dbReference type="GO" id="GO:0016301">
    <property type="term" value="F:kinase activity"/>
    <property type="evidence" value="ECO:0007669"/>
    <property type="project" value="UniProtKB-KW"/>
</dbReference>
<evidence type="ECO:0000256" key="1">
    <source>
        <dbReference type="ARBA" id="ARBA00010688"/>
    </source>
</evidence>
<dbReference type="Proteomes" id="UP000595917">
    <property type="component" value="Chromosome"/>
</dbReference>
<dbReference type="AlphaFoldDB" id="A0A7T7XM76"/>
<evidence type="ECO:0000313" key="5">
    <source>
        <dbReference type="EMBL" id="QQO08941.1"/>
    </source>
</evidence>
<gene>
    <name evidence="5" type="ORF">JFL75_18725</name>
</gene>
<evidence type="ECO:0000313" key="6">
    <source>
        <dbReference type="Proteomes" id="UP000595917"/>
    </source>
</evidence>
<comment type="similarity">
    <text evidence="1">Belongs to the carbohydrate kinase PfkB family.</text>
</comment>
<organism evidence="5 6">
    <name type="scientific">Breznakiella homolactica</name>
    <dbReference type="NCBI Taxonomy" id="2798577"/>
    <lineage>
        <taxon>Bacteria</taxon>
        <taxon>Pseudomonadati</taxon>
        <taxon>Spirochaetota</taxon>
        <taxon>Spirochaetia</taxon>
        <taxon>Spirochaetales</taxon>
        <taxon>Breznakiellaceae</taxon>
        <taxon>Breznakiella</taxon>
    </lineage>
</organism>
<proteinExistence type="inferred from homology"/>
<dbReference type="SUPFAM" id="SSF53613">
    <property type="entry name" value="Ribokinase-like"/>
    <property type="match status" value="1"/>
</dbReference>
<evidence type="ECO:0000256" key="2">
    <source>
        <dbReference type="ARBA" id="ARBA00022679"/>
    </source>
</evidence>
<dbReference type="PANTHER" id="PTHR43320">
    <property type="entry name" value="SUGAR KINASE"/>
    <property type="match status" value="1"/>
</dbReference>
<keyword evidence="2" id="KW-0808">Transferase</keyword>
<feature type="domain" description="Carbohydrate kinase PfkB" evidence="4">
    <location>
        <begin position="47"/>
        <end position="342"/>
    </location>
</feature>
<name>A0A7T7XM76_9SPIR</name>
<dbReference type="InterPro" id="IPR011611">
    <property type="entry name" value="PfkB_dom"/>
</dbReference>
<keyword evidence="6" id="KW-1185">Reference proteome</keyword>
<reference evidence="5" key="1">
    <citation type="submission" date="2021-01" db="EMBL/GenBank/DDBJ databases">
        <title>Description of Breznakiella homolactica.</title>
        <authorList>
            <person name="Song Y."/>
            <person name="Brune A."/>
        </authorList>
    </citation>
    <scope>NUCLEOTIDE SEQUENCE</scope>
    <source>
        <strain evidence="5">RmG30</strain>
    </source>
</reference>
<dbReference type="InterPro" id="IPR052700">
    <property type="entry name" value="Carb_kinase_PfkB-like"/>
</dbReference>
<evidence type="ECO:0000259" key="4">
    <source>
        <dbReference type="Pfam" id="PF00294"/>
    </source>
</evidence>
<dbReference type="KEGG" id="bhc:JFL75_18725"/>
<dbReference type="PANTHER" id="PTHR43320:SF3">
    <property type="entry name" value="CARBOHYDRATE KINASE PFKB DOMAIN-CONTAINING PROTEIN"/>
    <property type="match status" value="1"/>
</dbReference>
<dbReference type="Pfam" id="PF00294">
    <property type="entry name" value="PfkB"/>
    <property type="match status" value="1"/>
</dbReference>
<dbReference type="Gene3D" id="3.40.1190.20">
    <property type="match status" value="1"/>
</dbReference>
<keyword evidence="3 5" id="KW-0418">Kinase</keyword>
<dbReference type="InterPro" id="IPR029056">
    <property type="entry name" value="Ribokinase-like"/>
</dbReference>
<dbReference type="CDD" id="cd01168">
    <property type="entry name" value="adenosine_kinase"/>
    <property type="match status" value="1"/>
</dbReference>
<sequence length="355" mass="38499">MKNQEGADLLCVGNAIIDVFSQVDEEVDSYLPLGPAVRHVSFDQITEILVTLPEPVFSSGGGSANVAKIASLLGTPSAFIGVVGSQPSGKKDHFAELFEKELQDAGVILELIQGKAPTGACIILQKSDGSTIITASPSASLELTPEDIPEEAIRRAQVLVIDGYMLGRETLVRRLLEMADEHGTSVALDVGSAEIARTWALTIEAYCRAYPLILFMNEAEAEALYTALLESQKRDVRRPVGIRQIDAFSREMFEFFREFTAQDIFPIIVVKRGPKGAAVFAGGRIYRSETLAVIPLETTGAGDAFCAAFLSAWIREKSLGQCADMGNRVAREVLDTPGTRIDKKKFTALAKSLDW</sequence>
<dbReference type="RefSeq" id="WP_215626247.1">
    <property type="nucleotide sequence ID" value="NZ_CP067089.2"/>
</dbReference>
<evidence type="ECO:0000256" key="3">
    <source>
        <dbReference type="ARBA" id="ARBA00022777"/>
    </source>
</evidence>
<accession>A0A7T7XM76</accession>
<protein>
    <submittedName>
        <fullName evidence="5">Adenosine kinase</fullName>
    </submittedName>
</protein>
<dbReference type="EMBL" id="CP067089">
    <property type="protein sequence ID" value="QQO08941.1"/>
    <property type="molecule type" value="Genomic_DNA"/>
</dbReference>